<keyword evidence="3" id="KW-1185">Reference proteome</keyword>
<name>A0A9X0BKT8_9EURO</name>
<reference evidence="2" key="2">
    <citation type="journal article" date="2023" name="IMA Fungus">
        <title>Comparative genomic study of the Penicillium genus elucidates a diverse pangenome and 15 lateral gene transfer events.</title>
        <authorList>
            <person name="Petersen C."/>
            <person name="Sorensen T."/>
            <person name="Nielsen M.R."/>
            <person name="Sondergaard T.E."/>
            <person name="Sorensen J.L."/>
            <person name="Fitzpatrick D.A."/>
            <person name="Frisvad J.C."/>
            <person name="Nielsen K.L."/>
        </authorList>
    </citation>
    <scope>NUCLEOTIDE SEQUENCE</scope>
    <source>
        <strain evidence="2">IBT 17660</strain>
    </source>
</reference>
<proteinExistence type="predicted"/>
<dbReference type="SUPFAM" id="SSF51126">
    <property type="entry name" value="Pectin lyase-like"/>
    <property type="match status" value="1"/>
</dbReference>
<evidence type="ECO:0000313" key="3">
    <source>
        <dbReference type="Proteomes" id="UP001147760"/>
    </source>
</evidence>
<evidence type="ECO:0000259" key="1">
    <source>
        <dbReference type="Pfam" id="PF12708"/>
    </source>
</evidence>
<protein>
    <submittedName>
        <fullName evidence="2">Pectate lyase superfamily protein domain-containing protein</fullName>
    </submittedName>
</protein>
<dbReference type="GO" id="GO:0016829">
    <property type="term" value="F:lyase activity"/>
    <property type="evidence" value="ECO:0007669"/>
    <property type="project" value="UniProtKB-KW"/>
</dbReference>
<accession>A0A9X0BKT8</accession>
<evidence type="ECO:0000313" key="2">
    <source>
        <dbReference type="EMBL" id="KAJ5471021.1"/>
    </source>
</evidence>
<dbReference type="AlphaFoldDB" id="A0A9X0BKT8"/>
<sequence>MSSGTIRGYFNVQDYGATGLGKANDSPAIQSAINAAAAQGGGVVWFPPGLYFIDKCADTGSDATRGFTIEASVILAGAGTGKPQFNDNPSSNPLATNGSKLLITNHDIIPIVITGWGTVIRDMAIYHQQPEPVVGQPWTPDLYPEAILIAAHDVRLENLYLRNPTVGIVSKNAGRLSISRLFGQPLQTGISIDNARDTVKIDNIHFWPFWTESEAVRAYTFENACAFESYRNDNPLFSNIFTIGYNTGFLFSKRENEPEGQITSKFQIVNADNDGGHKGIKVDGPLTTGHIVNYNFQGYAKSETGIHIQAPGAIVQATNVRIKLTGANSIRVSGAGARLNLENIWIQSWNQSGIGFPGIEAAGGGAVISVGFNRLYTEKGGEFIGREGVVLAEPVLPGINA</sequence>
<dbReference type="InterPro" id="IPR011050">
    <property type="entry name" value="Pectin_lyase_fold/virulence"/>
</dbReference>
<keyword evidence="2" id="KW-0456">Lyase</keyword>
<feature type="domain" description="Rhamnogalacturonase A/B/Epimerase-like pectate lyase" evidence="1">
    <location>
        <begin position="9"/>
        <end position="91"/>
    </location>
</feature>
<gene>
    <name evidence="2" type="ORF">N7530_008378</name>
</gene>
<dbReference type="InterPro" id="IPR024535">
    <property type="entry name" value="RHGA/B-epi-like_pectate_lyase"/>
</dbReference>
<dbReference type="OrthoDB" id="1046782at2759"/>
<dbReference type="Gene3D" id="2.160.20.10">
    <property type="entry name" value="Single-stranded right-handed beta-helix, Pectin lyase-like"/>
    <property type="match status" value="1"/>
</dbReference>
<organism evidence="2 3">
    <name type="scientific">Penicillium desertorum</name>
    <dbReference type="NCBI Taxonomy" id="1303715"/>
    <lineage>
        <taxon>Eukaryota</taxon>
        <taxon>Fungi</taxon>
        <taxon>Dikarya</taxon>
        <taxon>Ascomycota</taxon>
        <taxon>Pezizomycotina</taxon>
        <taxon>Eurotiomycetes</taxon>
        <taxon>Eurotiomycetidae</taxon>
        <taxon>Eurotiales</taxon>
        <taxon>Aspergillaceae</taxon>
        <taxon>Penicillium</taxon>
    </lineage>
</organism>
<dbReference type="Pfam" id="PF12708">
    <property type="entry name" value="Pect-lyase_RHGA_epim"/>
    <property type="match status" value="1"/>
</dbReference>
<reference evidence="2" key="1">
    <citation type="submission" date="2022-12" db="EMBL/GenBank/DDBJ databases">
        <authorList>
            <person name="Petersen C."/>
        </authorList>
    </citation>
    <scope>NUCLEOTIDE SEQUENCE</scope>
    <source>
        <strain evidence="2">IBT 17660</strain>
    </source>
</reference>
<dbReference type="Proteomes" id="UP001147760">
    <property type="component" value="Unassembled WGS sequence"/>
</dbReference>
<dbReference type="InterPro" id="IPR012334">
    <property type="entry name" value="Pectin_lyas_fold"/>
</dbReference>
<comment type="caution">
    <text evidence="2">The sequence shown here is derived from an EMBL/GenBank/DDBJ whole genome shotgun (WGS) entry which is preliminary data.</text>
</comment>
<dbReference type="EMBL" id="JAPWDO010000005">
    <property type="protein sequence ID" value="KAJ5471021.1"/>
    <property type="molecule type" value="Genomic_DNA"/>
</dbReference>